<dbReference type="PROSITE" id="PS51450">
    <property type="entry name" value="LRR"/>
    <property type="match status" value="7"/>
</dbReference>
<keyword evidence="6" id="KW-0677">Repeat</keyword>
<dbReference type="SUPFAM" id="SSF52047">
    <property type="entry name" value="RNI-like"/>
    <property type="match status" value="1"/>
</dbReference>
<dbReference type="OrthoDB" id="2015831at2759"/>
<keyword evidence="8" id="KW-0472">Membrane</keyword>
<proteinExistence type="inferred from homology"/>
<dbReference type="InterPro" id="IPR032675">
    <property type="entry name" value="LRR_dom_sf"/>
</dbReference>
<dbReference type="PRINTS" id="PR00019">
    <property type="entry name" value="LEURICHRPT"/>
</dbReference>
<dbReference type="SMART" id="SM00369">
    <property type="entry name" value="LRR_TYP"/>
    <property type="match status" value="18"/>
</dbReference>
<comment type="similarity">
    <text evidence="2">Belongs to the Toll-like receptor family.</text>
</comment>
<sequence>MTTQYLLHFLGSLFIVSLLKSTISHAETVPCHLQDEVLSCQLRILQESGEGSEHLLDSSELRNVKSLKVKCSNLFYFESHLKSEHFGNLPSLEDLTIEYCKIRRLPPRAFSGLSSLKRLSIQTHNSEWSSVLMEMESHSLFNLNKVEELNLAYNNIWFLPQNELCHTENLRLLNLSHNHFVEMSDMKLMSTNGNYGQESLDACGLKLKVLDLSHNLLSAVKTSDLIEFEGFLEELHLEYNQIGILSEDSLVGLRALKSIDVSHNRLVALPPTIFRNSTGLESISVVNNSLTLLTPGLFKFCKSLVSLNLSRNSISSQLLSPDTFSGLQSLKVLDLSFNELTDLKKGLWSALESLEVLNLSNNRLHIAKESSLFPVMLKSLFLSHNDLVEMNVEAFSGLFHLESLSLDNNKFKDFPISTNNEQGAFLKDASLTLEDLTLSGNYLKKIPEFVKPLLNLRTLDLGENEIANLDSTDLNSLSNLYGLRLASNTLNHIAADVFINCTSIHVLNLAHNALNEIEKGAFDGLKSSLKALRLDNNNLKDMNGLLSGLEQLQWLNISSNDLQWFDYAFIPSSLEWLDLRRNAIEELGNYYTLLSRFNLKTLDAGHNYIKKLTKSSLPSSLEVISLNDNEIQFLEEHIFANKNNLIKVDLRNNELDSLSLDALTIGKVINQKDLPEFHLSGNPFNCDCNLEWLPRNHEISISGHHPKVIDLDQIYCSGEDNMPISSKKPEDFICQYKTHCFSLCMCCDFYACDCRMQCPEGCNCFHDAEWNTNIIECSSKSRTDVPLLIPMDATDIYLDGNNLTHVDSQSFIGRKRVSSLYLNNSAIISISGQTLSGLSNLKVLHLENNEIREIIGDEFHFLSSLRELYLNNNNLIRIAALAFENLANLVFLRLDGENMWSCECEFARPFQRFLYQHVHKIRDGGHIQCFSDNFVSHDVDISTPISPCAKLKKDFRSNRLENTAISTQNHNNLIPIIASVILVAIVTLIGFLSLCVFKSKIKTWLYDKSTEIYESSRRSNTSTVSLGEANVGASKLFDVYVSYASQDCDFVDQSLAPTLEHGNTSYRLCLHQRDFPPTVSLYDTVAVATESSSRVLIILSKAYVHTEWPRMKAPLKNALQNKFCKLIILQLEDIDEDELGSSEPELKQYLKVCATVRWGSPGFLNKLRFFLPEPVFLTFQRNVTLRTLQPQPPSVGINGSNNNNNDPSWAYTVMRRSSESPSHHPSMPNALLCPKYSLTTDPNPSSSSVMGGSVYSHHTYQSIPELVHLEGGGQRHSKSTSSSSGLEDCDESIQVCHNHTNSTSSGVQLLPRQGSNGANENNEYVV</sequence>
<evidence type="ECO:0000256" key="5">
    <source>
        <dbReference type="ARBA" id="ARBA00022729"/>
    </source>
</evidence>
<dbReference type="SUPFAM" id="SSF52200">
    <property type="entry name" value="Toll/Interleukin receptor TIR domain"/>
    <property type="match status" value="1"/>
</dbReference>
<comment type="subcellular location">
    <subcellularLocation>
        <location evidence="1">Membrane</location>
        <topology evidence="1">Single-pass type I membrane protein</topology>
    </subcellularLocation>
</comment>
<dbReference type="InterPro" id="IPR000483">
    <property type="entry name" value="Cys-rich_flank_reg_C"/>
</dbReference>
<dbReference type="InterPro" id="IPR003591">
    <property type="entry name" value="Leu-rich_rpt_typical-subtyp"/>
</dbReference>
<keyword evidence="7" id="KW-1133">Transmembrane helix</keyword>
<keyword evidence="5" id="KW-0732">Signal</keyword>
<dbReference type="InterPro" id="IPR001611">
    <property type="entry name" value="Leu-rich_rpt"/>
</dbReference>
<evidence type="ECO:0000256" key="9">
    <source>
        <dbReference type="ARBA" id="ARBA00023170"/>
    </source>
</evidence>
<dbReference type="Pfam" id="PF13855">
    <property type="entry name" value="LRR_8"/>
    <property type="match status" value="5"/>
</dbReference>
<organism evidence="10 11">
    <name type="scientific">Lepeophtheirus salmonis</name>
    <name type="common">Salmon louse</name>
    <name type="synonym">Caligus salmonis</name>
    <dbReference type="NCBI Taxonomy" id="72036"/>
    <lineage>
        <taxon>Eukaryota</taxon>
        <taxon>Metazoa</taxon>
        <taxon>Ecdysozoa</taxon>
        <taxon>Arthropoda</taxon>
        <taxon>Crustacea</taxon>
        <taxon>Multicrustacea</taxon>
        <taxon>Hexanauplia</taxon>
        <taxon>Copepoda</taxon>
        <taxon>Siphonostomatoida</taxon>
        <taxon>Caligidae</taxon>
        <taxon>Lepeophtheirus</taxon>
    </lineage>
</organism>
<dbReference type="SMART" id="SM00365">
    <property type="entry name" value="LRR_SD22"/>
    <property type="match status" value="6"/>
</dbReference>
<dbReference type="PROSITE" id="PS50104">
    <property type="entry name" value="TIR"/>
    <property type="match status" value="1"/>
</dbReference>
<evidence type="ECO:0000313" key="11">
    <source>
        <dbReference type="Proteomes" id="UP000675881"/>
    </source>
</evidence>
<evidence type="ECO:0000313" key="10">
    <source>
        <dbReference type="EMBL" id="CAF2801995.1"/>
    </source>
</evidence>
<gene>
    <name evidence="10" type="ORF">LSAA_2905</name>
</gene>
<evidence type="ECO:0000256" key="1">
    <source>
        <dbReference type="ARBA" id="ARBA00004479"/>
    </source>
</evidence>
<keyword evidence="9" id="KW-0675">Receptor</keyword>
<accession>A0A7R8CKC5</accession>
<reference evidence="10" key="1">
    <citation type="submission" date="2021-02" db="EMBL/GenBank/DDBJ databases">
        <authorList>
            <person name="Bekaert M."/>
        </authorList>
    </citation>
    <scope>NUCLEOTIDE SEQUENCE</scope>
    <source>
        <strain evidence="10">IoA-00</strain>
    </source>
</reference>
<keyword evidence="4" id="KW-0812">Transmembrane</keyword>
<name>A0A7R8CKC5_LEPSM</name>
<evidence type="ECO:0000256" key="4">
    <source>
        <dbReference type="ARBA" id="ARBA00022692"/>
    </source>
</evidence>
<dbReference type="Pfam" id="PF13676">
    <property type="entry name" value="TIR_2"/>
    <property type="match status" value="1"/>
</dbReference>
<protein>
    <submittedName>
        <fullName evidence="10">(salmon louse) hypothetical protein</fullName>
    </submittedName>
</protein>
<dbReference type="PRINTS" id="PR01537">
    <property type="entry name" value="INTRLKN1R1F"/>
</dbReference>
<dbReference type="Gene3D" id="3.80.10.10">
    <property type="entry name" value="Ribonuclease Inhibitor"/>
    <property type="match status" value="7"/>
</dbReference>
<evidence type="ECO:0000256" key="6">
    <source>
        <dbReference type="ARBA" id="ARBA00022737"/>
    </source>
</evidence>
<dbReference type="SMART" id="SM00364">
    <property type="entry name" value="LRR_BAC"/>
    <property type="match status" value="9"/>
</dbReference>
<dbReference type="InterPro" id="IPR035897">
    <property type="entry name" value="Toll_tir_struct_dom_sf"/>
</dbReference>
<dbReference type="GO" id="GO:0007165">
    <property type="term" value="P:signal transduction"/>
    <property type="evidence" value="ECO:0007669"/>
    <property type="project" value="InterPro"/>
</dbReference>
<dbReference type="SMART" id="SM00255">
    <property type="entry name" value="TIR"/>
    <property type="match status" value="1"/>
</dbReference>
<dbReference type="PANTHER" id="PTHR24366">
    <property type="entry name" value="IG(IMMUNOGLOBULIN) AND LRR(LEUCINE RICH REPEAT) DOMAINS"/>
    <property type="match status" value="1"/>
</dbReference>
<dbReference type="SMART" id="SM00082">
    <property type="entry name" value="LRRCT"/>
    <property type="match status" value="1"/>
</dbReference>
<evidence type="ECO:0000256" key="2">
    <source>
        <dbReference type="ARBA" id="ARBA00009634"/>
    </source>
</evidence>
<keyword evidence="11" id="KW-1185">Reference proteome</keyword>
<dbReference type="EMBL" id="HG994590">
    <property type="protein sequence ID" value="CAF2801995.1"/>
    <property type="molecule type" value="Genomic_DNA"/>
</dbReference>
<dbReference type="PANTHER" id="PTHR24366:SF96">
    <property type="entry name" value="LEUCINE RICH REPEAT CONTAINING 53"/>
    <property type="match status" value="1"/>
</dbReference>
<keyword evidence="3" id="KW-0433">Leucine-rich repeat</keyword>
<dbReference type="Proteomes" id="UP000675881">
    <property type="component" value="Chromosome 11"/>
</dbReference>
<dbReference type="InterPro" id="IPR000157">
    <property type="entry name" value="TIR_dom"/>
</dbReference>
<evidence type="ECO:0000256" key="7">
    <source>
        <dbReference type="ARBA" id="ARBA00022989"/>
    </source>
</evidence>
<dbReference type="SUPFAM" id="SSF52058">
    <property type="entry name" value="L domain-like"/>
    <property type="match status" value="2"/>
</dbReference>
<dbReference type="GO" id="GO:0016020">
    <property type="term" value="C:membrane"/>
    <property type="evidence" value="ECO:0007669"/>
    <property type="project" value="UniProtKB-SubCell"/>
</dbReference>
<dbReference type="Gene3D" id="3.40.50.10140">
    <property type="entry name" value="Toll/interleukin-1 receptor homology (TIR) domain"/>
    <property type="match status" value="1"/>
</dbReference>
<evidence type="ECO:0000256" key="3">
    <source>
        <dbReference type="ARBA" id="ARBA00022614"/>
    </source>
</evidence>
<evidence type="ECO:0000256" key="8">
    <source>
        <dbReference type="ARBA" id="ARBA00023136"/>
    </source>
</evidence>